<evidence type="ECO:0000256" key="1">
    <source>
        <dbReference type="SAM" id="MobiDB-lite"/>
    </source>
</evidence>
<feature type="compositionally biased region" description="Basic and acidic residues" evidence="1">
    <location>
        <begin position="68"/>
        <end position="84"/>
    </location>
</feature>
<accession>A0ABR2DFJ3</accession>
<protein>
    <submittedName>
        <fullName evidence="2">Uncharacterized protein</fullName>
    </submittedName>
</protein>
<evidence type="ECO:0000313" key="3">
    <source>
        <dbReference type="Proteomes" id="UP001472677"/>
    </source>
</evidence>
<keyword evidence="3" id="KW-1185">Reference proteome</keyword>
<name>A0ABR2DFJ3_9ROSI</name>
<gene>
    <name evidence="2" type="ORF">V6N12_043840</name>
</gene>
<dbReference type="EMBL" id="JBBPBM010000028">
    <property type="protein sequence ID" value="KAK8537689.1"/>
    <property type="molecule type" value="Genomic_DNA"/>
</dbReference>
<proteinExistence type="predicted"/>
<comment type="caution">
    <text evidence="2">The sequence shown here is derived from an EMBL/GenBank/DDBJ whole genome shotgun (WGS) entry which is preliminary data.</text>
</comment>
<evidence type="ECO:0000313" key="2">
    <source>
        <dbReference type="EMBL" id="KAK8537689.1"/>
    </source>
</evidence>
<sequence length="84" mass="9087">MQVTTTLVLLETLTKGKEENAGSNVACTARMMMPVHTTRTNIVINATSIFQAAPNQKFGFSRANSAIESHRSSHDHGDAEADAR</sequence>
<organism evidence="2 3">
    <name type="scientific">Hibiscus sabdariffa</name>
    <name type="common">roselle</name>
    <dbReference type="NCBI Taxonomy" id="183260"/>
    <lineage>
        <taxon>Eukaryota</taxon>
        <taxon>Viridiplantae</taxon>
        <taxon>Streptophyta</taxon>
        <taxon>Embryophyta</taxon>
        <taxon>Tracheophyta</taxon>
        <taxon>Spermatophyta</taxon>
        <taxon>Magnoliopsida</taxon>
        <taxon>eudicotyledons</taxon>
        <taxon>Gunneridae</taxon>
        <taxon>Pentapetalae</taxon>
        <taxon>rosids</taxon>
        <taxon>malvids</taxon>
        <taxon>Malvales</taxon>
        <taxon>Malvaceae</taxon>
        <taxon>Malvoideae</taxon>
        <taxon>Hibiscus</taxon>
    </lineage>
</organism>
<dbReference type="Proteomes" id="UP001472677">
    <property type="component" value="Unassembled WGS sequence"/>
</dbReference>
<reference evidence="2 3" key="1">
    <citation type="journal article" date="2024" name="G3 (Bethesda)">
        <title>Genome assembly of Hibiscus sabdariffa L. provides insights into metabolisms of medicinal natural products.</title>
        <authorList>
            <person name="Kim T."/>
        </authorList>
    </citation>
    <scope>NUCLEOTIDE SEQUENCE [LARGE SCALE GENOMIC DNA]</scope>
    <source>
        <strain evidence="2">TK-2024</strain>
        <tissue evidence="2">Old leaves</tissue>
    </source>
</reference>
<feature type="region of interest" description="Disordered" evidence="1">
    <location>
        <begin position="61"/>
        <end position="84"/>
    </location>
</feature>